<sequence length="81" mass="9009">MWLHAAQYIGIGFQEPYLEAHLDVVNGSIKSYPSNGINFASAGNGVFPQTNQDEVIKKIDYLLLFGVDHTAKKKKPSLLNF</sequence>
<gene>
    <name evidence="1" type="ORF">I3842_08G078400</name>
</gene>
<dbReference type="AlphaFoldDB" id="A0A922JAI0"/>
<protein>
    <submittedName>
        <fullName evidence="1">Uncharacterized protein</fullName>
    </submittedName>
</protein>
<organism evidence="1 2">
    <name type="scientific">Carya illinoinensis</name>
    <name type="common">Pecan</name>
    <dbReference type="NCBI Taxonomy" id="32201"/>
    <lineage>
        <taxon>Eukaryota</taxon>
        <taxon>Viridiplantae</taxon>
        <taxon>Streptophyta</taxon>
        <taxon>Embryophyta</taxon>
        <taxon>Tracheophyta</taxon>
        <taxon>Spermatophyta</taxon>
        <taxon>Magnoliopsida</taxon>
        <taxon>eudicotyledons</taxon>
        <taxon>Gunneridae</taxon>
        <taxon>Pentapetalae</taxon>
        <taxon>rosids</taxon>
        <taxon>fabids</taxon>
        <taxon>Fagales</taxon>
        <taxon>Juglandaceae</taxon>
        <taxon>Carya</taxon>
    </lineage>
</organism>
<comment type="caution">
    <text evidence="1">The sequence shown here is derived from an EMBL/GenBank/DDBJ whole genome shotgun (WGS) entry which is preliminary data.</text>
</comment>
<proteinExistence type="predicted"/>
<evidence type="ECO:0000313" key="1">
    <source>
        <dbReference type="EMBL" id="KAG6699683.1"/>
    </source>
</evidence>
<name>A0A922JAI0_CARIL</name>
<dbReference type="EMBL" id="CM031832">
    <property type="protein sequence ID" value="KAG6699683.1"/>
    <property type="molecule type" value="Genomic_DNA"/>
</dbReference>
<evidence type="ECO:0000313" key="2">
    <source>
        <dbReference type="Proteomes" id="UP000811246"/>
    </source>
</evidence>
<accession>A0A922JAI0</accession>
<reference evidence="1" key="1">
    <citation type="submission" date="2021-01" db="EMBL/GenBank/DDBJ databases">
        <authorList>
            <person name="Lovell J.T."/>
            <person name="Bentley N."/>
            <person name="Bhattarai G."/>
            <person name="Jenkins J.W."/>
            <person name="Sreedasyam A."/>
            <person name="Alarcon Y."/>
            <person name="Bock C."/>
            <person name="Boston L."/>
            <person name="Carlson J."/>
            <person name="Cervantes K."/>
            <person name="Clermont K."/>
            <person name="Krom N."/>
            <person name="Kubenka K."/>
            <person name="Mamidi S."/>
            <person name="Mattison C."/>
            <person name="Monteros M."/>
            <person name="Pisani C."/>
            <person name="Plott C."/>
            <person name="Rajasekar S."/>
            <person name="Rhein H.S."/>
            <person name="Rohla C."/>
            <person name="Song M."/>
            <person name="Hilaire R.S."/>
            <person name="Shu S."/>
            <person name="Wells L."/>
            <person name="Wang X."/>
            <person name="Webber J."/>
            <person name="Heerema R.J."/>
            <person name="Klein P."/>
            <person name="Conner P."/>
            <person name="Grauke L."/>
            <person name="Grimwood J."/>
            <person name="Schmutz J."/>
            <person name="Randall J.J."/>
        </authorList>
    </citation>
    <scope>NUCLEOTIDE SEQUENCE</scope>
    <source>
        <tissue evidence="1">Leaf</tissue>
    </source>
</reference>
<dbReference type="Proteomes" id="UP000811246">
    <property type="component" value="Chromosome 8"/>
</dbReference>